<dbReference type="CDD" id="cd14726">
    <property type="entry name" value="TraB_PrgY-like"/>
    <property type="match status" value="1"/>
</dbReference>
<keyword evidence="3" id="KW-1185">Reference proteome</keyword>
<dbReference type="EMBL" id="CM010715">
    <property type="protein sequence ID" value="RZC46264.1"/>
    <property type="molecule type" value="Genomic_DNA"/>
</dbReference>
<keyword evidence="1" id="KW-1133">Transmembrane helix</keyword>
<gene>
    <name evidence="2" type="ORF">C5167_039211</name>
</gene>
<dbReference type="Pfam" id="PF01963">
    <property type="entry name" value="TraB_PrgY_gumN"/>
    <property type="match status" value="1"/>
</dbReference>
<evidence type="ECO:0000256" key="1">
    <source>
        <dbReference type="SAM" id="Phobius"/>
    </source>
</evidence>
<dbReference type="PANTHER" id="PTHR21530:SF7">
    <property type="entry name" value="TRAB DOMAIN-CONTAINING PROTEIN"/>
    <property type="match status" value="1"/>
</dbReference>
<reference evidence="2 3" key="1">
    <citation type="journal article" date="2018" name="Science">
        <title>The opium poppy genome and morphinan production.</title>
        <authorList>
            <person name="Guo L."/>
            <person name="Winzer T."/>
            <person name="Yang X."/>
            <person name="Li Y."/>
            <person name="Ning Z."/>
            <person name="He Z."/>
            <person name="Teodor R."/>
            <person name="Lu Y."/>
            <person name="Bowser T.A."/>
            <person name="Graham I.A."/>
            <person name="Ye K."/>
        </authorList>
    </citation>
    <scope>NUCLEOTIDE SEQUENCE [LARGE SCALE GENOMIC DNA]</scope>
    <source>
        <strain evidence="3">cv. HN1</strain>
        <tissue evidence="2">Leaves</tissue>
    </source>
</reference>
<dbReference type="STRING" id="3469.A0A4Y7IBP5"/>
<dbReference type="Proteomes" id="UP000316621">
    <property type="component" value="Chromosome 1"/>
</dbReference>
<name>A0A4Y7IBP5_PAPSO</name>
<protein>
    <recommendedName>
        <fullName evidence="4">TraB family protein</fullName>
    </recommendedName>
</protein>
<dbReference type="PANTHER" id="PTHR21530">
    <property type="entry name" value="PHEROMONE SHUTDOWN PROTEIN"/>
    <property type="match status" value="1"/>
</dbReference>
<accession>A0A4Y7IBP5</accession>
<dbReference type="OMA" id="INEIMVA"/>
<sequence>MENENNPLMGSETFVSEDFVHVDNPNNRSDTLIDETEVMSSSLGISENPNVNIVPEGLVEGIIDADSHRNEEVEEVTVEHEDLGSAAAATPSMGIERDLPEALLKNVVVLECESSAEGGSCKIHLVGTAHVSQESCEEVQAIISHLKPQVVFLELCANRISMLTPQKLEVPTMKEMIDMWKKKKMNTFGILYSWLLAKVASELEVFPGSEFRVAFEEARKYGGKVILGDRPVNITLRRTWASMTMWHKIKFIYCIVFQAIFLPSPADLNRMLKEMEDADMLTLVIQEMSKKFPSLMETLVFERDLYMATSLLNVASEHTSVVAVVGKGHLRGIRKHWQQPIEVKHLLEIPTQRSRITAARILTFSVAVAGAAIVSGIYFVSKK</sequence>
<dbReference type="InterPro" id="IPR046345">
    <property type="entry name" value="TraB_PrgY-like"/>
</dbReference>
<dbReference type="InterPro" id="IPR002816">
    <property type="entry name" value="TraB/PrgY/GumN_fam"/>
</dbReference>
<organism evidence="2 3">
    <name type="scientific">Papaver somniferum</name>
    <name type="common">Opium poppy</name>
    <dbReference type="NCBI Taxonomy" id="3469"/>
    <lineage>
        <taxon>Eukaryota</taxon>
        <taxon>Viridiplantae</taxon>
        <taxon>Streptophyta</taxon>
        <taxon>Embryophyta</taxon>
        <taxon>Tracheophyta</taxon>
        <taxon>Spermatophyta</taxon>
        <taxon>Magnoliopsida</taxon>
        <taxon>Ranunculales</taxon>
        <taxon>Papaveraceae</taxon>
        <taxon>Papaveroideae</taxon>
        <taxon>Papaver</taxon>
    </lineage>
</organism>
<keyword evidence="1" id="KW-0812">Transmembrane</keyword>
<evidence type="ECO:0008006" key="4">
    <source>
        <dbReference type="Google" id="ProtNLM"/>
    </source>
</evidence>
<dbReference type="GO" id="GO:0005741">
    <property type="term" value="C:mitochondrial outer membrane"/>
    <property type="evidence" value="ECO:0007669"/>
    <property type="project" value="TreeGrafter"/>
</dbReference>
<dbReference type="AlphaFoldDB" id="A0A4Y7IBP5"/>
<dbReference type="OrthoDB" id="48306at2759"/>
<proteinExistence type="predicted"/>
<dbReference type="Gramene" id="RZC46264">
    <property type="protein sequence ID" value="RZC46264"/>
    <property type="gene ID" value="C5167_039211"/>
</dbReference>
<feature type="transmembrane region" description="Helical" evidence="1">
    <location>
        <begin position="361"/>
        <end position="380"/>
    </location>
</feature>
<keyword evidence="1" id="KW-0472">Membrane</keyword>
<evidence type="ECO:0000313" key="2">
    <source>
        <dbReference type="EMBL" id="RZC46264.1"/>
    </source>
</evidence>
<evidence type="ECO:0000313" key="3">
    <source>
        <dbReference type="Proteomes" id="UP000316621"/>
    </source>
</evidence>